<dbReference type="InterPro" id="IPR010152">
    <property type="entry name" value="CRISPR-assoc_prot_Cas2_sub"/>
</dbReference>
<sequence>MFAVLYLQAAPDHLLGYVTRFLTEADTSIYVGNVSKNVASNLWIRVTEAIKDAHATMIVSDNSREQGFSIMTTGDSTLQVLDADGLSVLASRPGRAAVKLHGLQ</sequence>
<protein>
    <submittedName>
        <fullName evidence="1">Type I-E CRISPR-associated endoribonuclease Cas2</fullName>
    </submittedName>
</protein>
<proteinExistence type="predicted"/>
<organism evidence="1 2">
    <name type="scientific">Corynebacterium diphtheriae bv. mitis</name>
    <dbReference type="NCBI Taxonomy" id="1806053"/>
    <lineage>
        <taxon>Bacteria</taxon>
        <taxon>Bacillati</taxon>
        <taxon>Actinomycetota</taxon>
        <taxon>Actinomycetes</taxon>
        <taxon>Mycobacteriales</taxon>
        <taxon>Corynebacteriaceae</taxon>
        <taxon>Corynebacterium</taxon>
    </lineage>
</organism>
<dbReference type="CDD" id="cd09755">
    <property type="entry name" value="Cas2_I-E"/>
    <property type="match status" value="1"/>
</dbReference>
<reference evidence="2" key="1">
    <citation type="submission" date="2016-02" db="EMBL/GenBank/DDBJ databases">
        <title>Genomic analyses of a collection of pathogenic Corynebacterium diphtheriae.</title>
        <authorList>
            <person name="Sangal V."/>
            <person name="Titov L."/>
        </authorList>
    </citation>
    <scope>NUCLEOTIDE SEQUENCE [LARGE SCALE GENOMIC DNA]</scope>
    <source>
        <strain evidence="2">1438</strain>
    </source>
</reference>
<dbReference type="SMR" id="A0A854NGC8"/>
<dbReference type="RefSeq" id="WP_010935670.1">
    <property type="nucleotide sequence ID" value="NZ_CP040557.1"/>
</dbReference>
<accession>A0A854NGC8</accession>
<name>A0A854NGC8_CORDP</name>
<gene>
    <name evidence="1" type="ORF">AY602_05325</name>
</gene>
<dbReference type="NCBIfam" id="TIGR01873">
    <property type="entry name" value="cas_CT1978"/>
    <property type="match status" value="1"/>
</dbReference>
<comment type="caution">
    <text evidence="1">The sequence shown here is derived from an EMBL/GenBank/DDBJ whole genome shotgun (WGS) entry which is preliminary data.</text>
</comment>
<dbReference type="Pfam" id="PF09707">
    <property type="entry name" value="Cas_Cas2CT1978"/>
    <property type="match status" value="1"/>
</dbReference>
<evidence type="ECO:0000313" key="1">
    <source>
        <dbReference type="EMBL" id="OWM34734.1"/>
    </source>
</evidence>
<dbReference type="EMBL" id="LSZF01000025">
    <property type="protein sequence ID" value="OWM34734.1"/>
    <property type="molecule type" value="Genomic_DNA"/>
</dbReference>
<dbReference type="Gene3D" id="3.30.70.240">
    <property type="match status" value="1"/>
</dbReference>
<evidence type="ECO:0000313" key="2">
    <source>
        <dbReference type="Proteomes" id="UP000197692"/>
    </source>
</evidence>
<dbReference type="Proteomes" id="UP000197692">
    <property type="component" value="Unassembled WGS sequence"/>
</dbReference>
<dbReference type="AlphaFoldDB" id="A0A854NGC8"/>